<dbReference type="RefSeq" id="WP_103905904.1">
    <property type="nucleotide sequence ID" value="NZ_CP049246.1"/>
</dbReference>
<dbReference type="InterPro" id="IPR018060">
    <property type="entry name" value="HTH_AraC"/>
</dbReference>
<dbReference type="GO" id="GO:0043565">
    <property type="term" value="F:sequence-specific DNA binding"/>
    <property type="evidence" value="ECO:0007669"/>
    <property type="project" value="InterPro"/>
</dbReference>
<proteinExistence type="predicted"/>
<keyword evidence="4" id="KW-0238">DNA-binding</keyword>
<dbReference type="AlphaFoldDB" id="A0A1H5X577"/>
<keyword evidence="1" id="KW-0805">Transcription regulation</keyword>
<name>A0A1H5X577_9SPHI</name>
<dbReference type="SUPFAM" id="SSF46689">
    <property type="entry name" value="Homeodomain-like"/>
    <property type="match status" value="1"/>
</dbReference>
<dbReference type="InterPro" id="IPR053142">
    <property type="entry name" value="PchR_regulatory_protein"/>
</dbReference>
<dbReference type="SMART" id="SM00342">
    <property type="entry name" value="HTH_ARAC"/>
    <property type="match status" value="1"/>
</dbReference>
<protein>
    <submittedName>
        <fullName evidence="4">AraC-type DNA-binding protein</fullName>
    </submittedName>
</protein>
<organism evidence="4 5">
    <name type="scientific">Sphingobacterium lactis</name>
    <dbReference type="NCBI Taxonomy" id="797291"/>
    <lineage>
        <taxon>Bacteria</taxon>
        <taxon>Pseudomonadati</taxon>
        <taxon>Bacteroidota</taxon>
        <taxon>Sphingobacteriia</taxon>
        <taxon>Sphingobacteriales</taxon>
        <taxon>Sphingobacteriaceae</taxon>
        <taxon>Sphingobacterium</taxon>
    </lineage>
</organism>
<accession>A0A1H5X577</accession>
<evidence type="ECO:0000313" key="4">
    <source>
        <dbReference type="EMBL" id="SEG06540.1"/>
    </source>
</evidence>
<dbReference type="Gene3D" id="1.10.10.60">
    <property type="entry name" value="Homeodomain-like"/>
    <property type="match status" value="2"/>
</dbReference>
<dbReference type="PROSITE" id="PS01124">
    <property type="entry name" value="HTH_ARAC_FAMILY_2"/>
    <property type="match status" value="1"/>
</dbReference>
<gene>
    <name evidence="4" type="ORF">SAMN05421877_104262</name>
</gene>
<dbReference type="Pfam" id="PF12833">
    <property type="entry name" value="HTH_18"/>
    <property type="match status" value="1"/>
</dbReference>
<keyword evidence="5" id="KW-1185">Reference proteome</keyword>
<dbReference type="EMBL" id="FNUT01000004">
    <property type="protein sequence ID" value="SEG06540.1"/>
    <property type="molecule type" value="Genomic_DNA"/>
</dbReference>
<dbReference type="GO" id="GO:0003700">
    <property type="term" value="F:DNA-binding transcription factor activity"/>
    <property type="evidence" value="ECO:0007669"/>
    <property type="project" value="InterPro"/>
</dbReference>
<evidence type="ECO:0000256" key="1">
    <source>
        <dbReference type="ARBA" id="ARBA00023015"/>
    </source>
</evidence>
<evidence type="ECO:0000256" key="2">
    <source>
        <dbReference type="ARBA" id="ARBA00023163"/>
    </source>
</evidence>
<keyword evidence="2" id="KW-0804">Transcription</keyword>
<reference evidence="5" key="1">
    <citation type="submission" date="2016-10" db="EMBL/GenBank/DDBJ databases">
        <authorList>
            <person name="Varghese N."/>
            <person name="Submissions S."/>
        </authorList>
    </citation>
    <scope>NUCLEOTIDE SEQUENCE [LARGE SCALE GENOMIC DNA]</scope>
    <source>
        <strain evidence="5">DSM 22361</strain>
    </source>
</reference>
<dbReference type="PANTHER" id="PTHR47893">
    <property type="entry name" value="REGULATORY PROTEIN PCHR"/>
    <property type="match status" value="1"/>
</dbReference>
<dbReference type="Proteomes" id="UP000236731">
    <property type="component" value="Unassembled WGS sequence"/>
</dbReference>
<dbReference type="OrthoDB" id="799767at2"/>
<dbReference type="InterPro" id="IPR009057">
    <property type="entry name" value="Homeodomain-like_sf"/>
</dbReference>
<dbReference type="PANTHER" id="PTHR47893:SF1">
    <property type="entry name" value="REGULATORY PROTEIN PCHR"/>
    <property type="match status" value="1"/>
</dbReference>
<evidence type="ECO:0000259" key="3">
    <source>
        <dbReference type="PROSITE" id="PS01124"/>
    </source>
</evidence>
<sequence>MQDKLKTISLTELYGKGSLHELLEEQAHEGVPNGYQRIKLENAFLQATLMKFICSDLIVSYQEWILKEPFQLVVNHDQELIKVQFELEGHSRFESTEQGLIEIPNSHFQFIHIPRTQGTLTYTTSRKVLDIYVQEAYLFDLLRTQGYSEKQVRNFFYLQNYTFCKQPHIIRIDQAKLIQEMLNHPYQADFAKEYIRTKATELILSVFHGAHDRLPKSKWSEQDIKIIQDVLHFLNTEYHTELHLKELTRKFGINEFKLKVAFKDLVGETVFTYIRKKRLAKAQELLRDSDMDIKEIAFLTGFKYPHHFSKVYYNYFNELPSAHRKSKVIH</sequence>
<evidence type="ECO:0000313" key="5">
    <source>
        <dbReference type="Proteomes" id="UP000236731"/>
    </source>
</evidence>
<feature type="domain" description="HTH araC/xylS-type" evidence="3">
    <location>
        <begin position="228"/>
        <end position="326"/>
    </location>
</feature>